<reference evidence="3" key="1">
    <citation type="submission" date="2020-11" db="EMBL/GenBank/DDBJ databases">
        <title>Azospira inquinata sp. nov.</title>
        <authorList>
            <person name="Moe W.M."/>
            <person name="Mikes M.C."/>
        </authorList>
    </citation>
    <scope>NUCLEOTIDE SEQUENCE</scope>
    <source>
        <strain evidence="3">Azo-3</strain>
    </source>
</reference>
<dbReference type="RefSeq" id="WP_216127070.1">
    <property type="nucleotide sequence ID" value="NZ_CP064782.1"/>
</dbReference>
<name>A0A975SP70_9RHOO</name>
<feature type="region of interest" description="Disordered" evidence="1">
    <location>
        <begin position="272"/>
        <end position="307"/>
    </location>
</feature>
<evidence type="ECO:0000256" key="1">
    <source>
        <dbReference type="SAM" id="MobiDB-lite"/>
    </source>
</evidence>
<organism evidence="3 4">
    <name type="scientific">Azospira inquinata</name>
    <dbReference type="NCBI Taxonomy" id="2785627"/>
    <lineage>
        <taxon>Bacteria</taxon>
        <taxon>Pseudomonadati</taxon>
        <taxon>Pseudomonadota</taxon>
        <taxon>Betaproteobacteria</taxon>
        <taxon>Rhodocyclales</taxon>
        <taxon>Rhodocyclaceae</taxon>
        <taxon>Azospira</taxon>
    </lineage>
</organism>
<dbReference type="Proteomes" id="UP000683428">
    <property type="component" value="Chromosome"/>
</dbReference>
<keyword evidence="4" id="KW-1185">Reference proteome</keyword>
<proteinExistence type="predicted"/>
<protein>
    <submittedName>
        <fullName evidence="3">HDOD domain-containing protein</fullName>
    </submittedName>
</protein>
<evidence type="ECO:0000313" key="3">
    <source>
        <dbReference type="EMBL" id="QWT49430.1"/>
    </source>
</evidence>
<feature type="domain" description="HDOD" evidence="2">
    <location>
        <begin position="21"/>
        <end position="220"/>
    </location>
</feature>
<dbReference type="EMBL" id="CP064782">
    <property type="protein sequence ID" value="QWT49430.1"/>
    <property type="molecule type" value="Genomic_DNA"/>
</dbReference>
<evidence type="ECO:0000313" key="4">
    <source>
        <dbReference type="Proteomes" id="UP000683428"/>
    </source>
</evidence>
<gene>
    <name evidence="3" type="ORF">Azoinq_02085</name>
</gene>
<dbReference type="Pfam" id="PF08668">
    <property type="entry name" value="HDOD"/>
    <property type="match status" value="1"/>
</dbReference>
<dbReference type="InterPro" id="IPR013976">
    <property type="entry name" value="HDOD"/>
</dbReference>
<dbReference type="PROSITE" id="PS51833">
    <property type="entry name" value="HDOD"/>
    <property type="match status" value="1"/>
</dbReference>
<dbReference type="InterPro" id="IPR052340">
    <property type="entry name" value="RNase_Y/CdgJ"/>
</dbReference>
<feature type="compositionally biased region" description="Pro residues" evidence="1">
    <location>
        <begin position="291"/>
        <end position="307"/>
    </location>
</feature>
<dbReference type="PANTHER" id="PTHR33525:SF4">
    <property type="entry name" value="CYCLIC DI-GMP PHOSPHODIESTERASE CDGJ"/>
    <property type="match status" value="1"/>
</dbReference>
<evidence type="ECO:0000259" key="2">
    <source>
        <dbReference type="PROSITE" id="PS51833"/>
    </source>
</evidence>
<dbReference type="PANTHER" id="PTHR33525">
    <property type="match status" value="1"/>
</dbReference>
<accession>A0A975SP70</accession>
<dbReference type="AlphaFoldDB" id="A0A975SP70"/>
<sequence length="307" mass="34437">MLDQALPNLDSWVSYFSQENLPILRRTARQLAAARENIDDINGRDIAAIVLQDPLLTVRVLAYIQPMANQRLRNDITTIDQAIVMQGVEPFFRRFENLPVVEDGLSAHPQALLGMLHTVRRAQRAARYANDWAYWRHDMNVEEVVVATLLHELAEILIWCFSPTLALRIKAMKRMDRNLRSTVAQHAVLGVTLADIQQALCRAWHLPELMITLTDDKQADHPRVRNVLLAINLARHSAEGWDDAALPDDYKDIANLLHLNLDTVKKRIGVPEAVVEPEEENAPADAETGTPPAPSVSPAPTDLPPAH</sequence>
<dbReference type="KEGG" id="aiq:Azoinq_02085"/>